<dbReference type="PANTHER" id="PTHR30443:SF0">
    <property type="entry name" value="PHOSPHOETHANOLAMINE TRANSFERASE EPTA"/>
    <property type="match status" value="1"/>
</dbReference>
<organism evidence="3 4">
    <name type="scientific">Hyunsoonleella flava</name>
    <dbReference type="NCBI Taxonomy" id="2527939"/>
    <lineage>
        <taxon>Bacteria</taxon>
        <taxon>Pseudomonadati</taxon>
        <taxon>Bacteroidota</taxon>
        <taxon>Flavobacteriia</taxon>
        <taxon>Flavobacteriales</taxon>
        <taxon>Flavobacteriaceae</taxon>
    </lineage>
</organism>
<dbReference type="EMBL" id="SIRT01000001">
    <property type="protein sequence ID" value="TBN06528.1"/>
    <property type="molecule type" value="Genomic_DNA"/>
</dbReference>
<evidence type="ECO:0000256" key="1">
    <source>
        <dbReference type="SAM" id="Phobius"/>
    </source>
</evidence>
<dbReference type="RefSeq" id="WP_130962515.1">
    <property type="nucleotide sequence ID" value="NZ_SIRT01000001.1"/>
</dbReference>
<evidence type="ECO:0000259" key="2">
    <source>
        <dbReference type="Pfam" id="PF00884"/>
    </source>
</evidence>
<reference evidence="3 4" key="1">
    <citation type="submission" date="2019-02" db="EMBL/GenBank/DDBJ databases">
        <title>Hyunsoonleella sp., isolated from marine sediment.</title>
        <authorList>
            <person name="Liu B.-T."/>
        </authorList>
    </citation>
    <scope>NUCLEOTIDE SEQUENCE [LARGE SCALE GENOMIC DNA]</scope>
    <source>
        <strain evidence="3 4">T58</strain>
    </source>
</reference>
<evidence type="ECO:0000313" key="4">
    <source>
        <dbReference type="Proteomes" id="UP000291142"/>
    </source>
</evidence>
<dbReference type="InterPro" id="IPR017850">
    <property type="entry name" value="Alkaline_phosphatase_core_sf"/>
</dbReference>
<dbReference type="InterPro" id="IPR000917">
    <property type="entry name" value="Sulfatase_N"/>
</dbReference>
<feature type="transmembrane region" description="Helical" evidence="1">
    <location>
        <begin position="137"/>
        <end position="156"/>
    </location>
</feature>
<dbReference type="GO" id="GO:0009244">
    <property type="term" value="P:lipopolysaccharide core region biosynthetic process"/>
    <property type="evidence" value="ECO:0007669"/>
    <property type="project" value="TreeGrafter"/>
</dbReference>
<dbReference type="AlphaFoldDB" id="A0A4Q9FHI3"/>
<feature type="transmembrane region" description="Helical" evidence="1">
    <location>
        <begin position="58"/>
        <end position="77"/>
    </location>
</feature>
<proteinExistence type="predicted"/>
<feature type="transmembrane region" description="Helical" evidence="1">
    <location>
        <begin position="27"/>
        <end position="51"/>
    </location>
</feature>
<feature type="domain" description="Sulfatase N-terminal" evidence="2">
    <location>
        <begin position="268"/>
        <end position="504"/>
    </location>
</feature>
<dbReference type="OrthoDB" id="9786870at2"/>
<feature type="transmembrane region" description="Helical" evidence="1">
    <location>
        <begin position="108"/>
        <end position="125"/>
    </location>
</feature>
<dbReference type="InterPro" id="IPR040423">
    <property type="entry name" value="PEA_transferase"/>
</dbReference>
<dbReference type="PANTHER" id="PTHR30443">
    <property type="entry name" value="INNER MEMBRANE PROTEIN"/>
    <property type="match status" value="1"/>
</dbReference>
<keyword evidence="1" id="KW-1133">Transmembrane helix</keyword>
<dbReference type="Gene3D" id="3.40.720.10">
    <property type="entry name" value="Alkaline Phosphatase, subunit A"/>
    <property type="match status" value="1"/>
</dbReference>
<sequence>MKLPIKNILILAYFVKDFDVYLDRLNYFGLSASVAIYCFFFLLLVLSVLIIAHIKNSFVRIIIGVIFFICVVSFDSYQRIMLEPFDYNAYINMIDAAGSAGEALQQYAKSYLISAGYALLLLIGIILKPKKWIVNSLYLKAIPVFSFLLFTFLIFYKGGSGALGLPSFYTPLSYSSLVLYELSQDDFGTREDISIERINTEIGHDIIFILDESVVANYLDINNTKGVNTSLKETYPNIDIVNYGYAVSIANCSYSSNITLRYGGTRGGYKKIIYSKPSIWQYAQNAGLKTVYIDAQRTEGELQNGMTDRELKNIDKFIQFDNVSVQNRDQEAANVLIDLINNNTDEFVFVNKMGLHFPIHDKYPDEFLKYKPALPRGNWLDVSDTGLRTGFNGTPEEWIRYRNSYRNTVEWNVGEFFSKIIKNANLNNSVVIYTSDHGQDLHERKNPGVNTHCSANPTIEEGLVPLVVIQGNNLNTLNWKKTLNDNKNKSSHYNIFPTLLKIMKYDSVEVAKVYGNSLDVKTNDDFSFNKYWNARLGQKPKWEKINLDKIVSPPEEDFLRK</sequence>
<dbReference type="Proteomes" id="UP000291142">
    <property type="component" value="Unassembled WGS sequence"/>
</dbReference>
<dbReference type="GO" id="GO:0005886">
    <property type="term" value="C:plasma membrane"/>
    <property type="evidence" value="ECO:0007669"/>
    <property type="project" value="UniProtKB-SubCell"/>
</dbReference>
<keyword evidence="1" id="KW-0472">Membrane</keyword>
<dbReference type="Pfam" id="PF00884">
    <property type="entry name" value="Sulfatase"/>
    <property type="match status" value="1"/>
</dbReference>
<accession>A0A4Q9FHI3</accession>
<comment type="caution">
    <text evidence="3">The sequence shown here is derived from an EMBL/GenBank/DDBJ whole genome shotgun (WGS) entry which is preliminary data.</text>
</comment>
<keyword evidence="1" id="KW-0812">Transmembrane</keyword>
<keyword evidence="4" id="KW-1185">Reference proteome</keyword>
<protein>
    <submittedName>
        <fullName evidence="3">Sulfatase</fullName>
    </submittedName>
</protein>
<dbReference type="SUPFAM" id="SSF53649">
    <property type="entry name" value="Alkaline phosphatase-like"/>
    <property type="match status" value="1"/>
</dbReference>
<dbReference type="GO" id="GO:0016776">
    <property type="term" value="F:phosphotransferase activity, phosphate group as acceptor"/>
    <property type="evidence" value="ECO:0007669"/>
    <property type="project" value="TreeGrafter"/>
</dbReference>
<evidence type="ECO:0000313" key="3">
    <source>
        <dbReference type="EMBL" id="TBN06528.1"/>
    </source>
</evidence>
<gene>
    <name evidence="3" type="ORF">EYD45_01195</name>
</gene>
<name>A0A4Q9FHI3_9FLAO</name>